<evidence type="ECO:0000256" key="2">
    <source>
        <dbReference type="ARBA" id="ARBA00007685"/>
    </source>
</evidence>
<proteinExistence type="inferred from homology"/>
<keyword evidence="6" id="KW-0735">Signal-anchor</keyword>
<evidence type="ECO:0000256" key="6">
    <source>
        <dbReference type="ARBA" id="ARBA00022968"/>
    </source>
</evidence>
<dbReference type="SUPFAM" id="SSF103464">
    <property type="entry name" value="Oligosaccharyltransferase subunit ost4p"/>
    <property type="match status" value="1"/>
</dbReference>
<dbReference type="GO" id="GO:0008250">
    <property type="term" value="C:oligosaccharyltransferase complex"/>
    <property type="evidence" value="ECO:0007669"/>
    <property type="project" value="TreeGrafter"/>
</dbReference>
<dbReference type="Pfam" id="PF10215">
    <property type="entry name" value="Ost4"/>
    <property type="match status" value="1"/>
</dbReference>
<accession>A0AAE8MTF4</accession>
<keyword evidence="8 9" id="KW-0472">Membrane</keyword>
<dbReference type="InterPro" id="IPR036330">
    <property type="entry name" value="Ost4p_sf"/>
</dbReference>
<sequence length="164" mass="18336">MSIKLLPGGNHCQMWRLLGGLTDCITTIPQQAVHLKLQRETKYLTRRPRTSTKPQPDHTHRSHWIIPRHTCLTIKEQVPTPSARSHLFHHLRPEPGESHDTLLHINTGTMISDSDLYSIAIFLGCASALLIVVYHFIEVNGPKTLSGKAAALQGQSIKSQRASQ</sequence>
<reference evidence="10" key="1">
    <citation type="submission" date="2018-03" db="EMBL/GenBank/DDBJ databases">
        <authorList>
            <person name="Guldener U."/>
        </authorList>
    </citation>
    <scope>NUCLEOTIDE SEQUENCE</scope>
</reference>
<comment type="similarity">
    <text evidence="2">Belongs to the OST4 family.</text>
</comment>
<evidence type="ECO:0000256" key="7">
    <source>
        <dbReference type="ARBA" id="ARBA00022989"/>
    </source>
</evidence>
<keyword evidence="5" id="KW-0256">Endoplasmic reticulum</keyword>
<evidence type="ECO:0000256" key="8">
    <source>
        <dbReference type="ARBA" id="ARBA00023136"/>
    </source>
</evidence>
<evidence type="ECO:0000256" key="9">
    <source>
        <dbReference type="SAM" id="Phobius"/>
    </source>
</evidence>
<dbReference type="Proteomes" id="UP001187682">
    <property type="component" value="Unassembled WGS sequence"/>
</dbReference>
<evidence type="ECO:0000256" key="1">
    <source>
        <dbReference type="ARBA" id="ARBA00004643"/>
    </source>
</evidence>
<dbReference type="InterPro" id="IPR051307">
    <property type="entry name" value="OST4"/>
</dbReference>
<gene>
    <name evidence="10" type="ORF">DNG_01566</name>
</gene>
<name>A0AAE8MTF4_9PEZI</name>
<comment type="caution">
    <text evidence="10">The sequence shown here is derived from an EMBL/GenBank/DDBJ whole genome shotgun (WGS) entry which is preliminary data.</text>
</comment>
<dbReference type="PANTHER" id="PTHR48164">
    <property type="entry name" value="DOLICHYL-DIPHOSPHOOLIGOSACCHARIDE--PROTEIN GLYCOSYLTRANSFERASE SUBUNIT 4"/>
    <property type="match status" value="1"/>
</dbReference>
<feature type="transmembrane region" description="Helical" evidence="9">
    <location>
        <begin position="116"/>
        <end position="137"/>
    </location>
</feature>
<evidence type="ECO:0000256" key="4">
    <source>
        <dbReference type="ARBA" id="ARBA00022692"/>
    </source>
</evidence>
<dbReference type="PANTHER" id="PTHR48164:SF1">
    <property type="entry name" value="DOLICHYL-DIPHOSPHOOLIGOSACCHARIDE--PROTEIN GLYCOSYLTRANSFERASE SUBUNIT 4"/>
    <property type="match status" value="1"/>
</dbReference>
<evidence type="ECO:0000313" key="11">
    <source>
        <dbReference type="Proteomes" id="UP001187682"/>
    </source>
</evidence>
<organism evidence="10 11">
    <name type="scientific">Cephalotrichum gorgonifer</name>
    <dbReference type="NCBI Taxonomy" id="2041049"/>
    <lineage>
        <taxon>Eukaryota</taxon>
        <taxon>Fungi</taxon>
        <taxon>Dikarya</taxon>
        <taxon>Ascomycota</taxon>
        <taxon>Pezizomycotina</taxon>
        <taxon>Sordariomycetes</taxon>
        <taxon>Hypocreomycetidae</taxon>
        <taxon>Microascales</taxon>
        <taxon>Microascaceae</taxon>
        <taxon>Cephalotrichum</taxon>
    </lineage>
</organism>
<evidence type="ECO:0000313" key="10">
    <source>
        <dbReference type="EMBL" id="SPN98521.1"/>
    </source>
</evidence>
<keyword evidence="4 9" id="KW-0812">Transmembrane</keyword>
<evidence type="ECO:0000256" key="3">
    <source>
        <dbReference type="ARBA" id="ARBA00017662"/>
    </source>
</evidence>
<keyword evidence="11" id="KW-1185">Reference proteome</keyword>
<comment type="subcellular location">
    <subcellularLocation>
        <location evidence="1">Endoplasmic reticulum membrane</location>
        <topology evidence="1">Single-pass type III membrane protein</topology>
    </subcellularLocation>
</comment>
<dbReference type="AlphaFoldDB" id="A0AAE8MTF4"/>
<dbReference type="GO" id="GO:0018279">
    <property type="term" value="P:protein N-linked glycosylation via asparagine"/>
    <property type="evidence" value="ECO:0007669"/>
    <property type="project" value="TreeGrafter"/>
</dbReference>
<evidence type="ECO:0000256" key="5">
    <source>
        <dbReference type="ARBA" id="ARBA00022824"/>
    </source>
</evidence>
<protein>
    <recommendedName>
        <fullName evidence="3">Dolichyl-diphosphooligosaccharide--protein glycosyltransferase subunit 4</fullName>
    </recommendedName>
</protein>
<dbReference type="InterPro" id="IPR018943">
    <property type="entry name" value="Oligosaccaryltransferase"/>
</dbReference>
<keyword evidence="7 9" id="KW-1133">Transmembrane helix</keyword>
<dbReference type="EMBL" id="ONZQ02000002">
    <property type="protein sequence ID" value="SPN98521.1"/>
    <property type="molecule type" value="Genomic_DNA"/>
</dbReference>